<dbReference type="Gene3D" id="3.10.620.30">
    <property type="match status" value="1"/>
</dbReference>
<feature type="region of interest" description="Disordered" evidence="1">
    <location>
        <begin position="540"/>
        <end position="594"/>
    </location>
</feature>
<evidence type="ECO:0000256" key="2">
    <source>
        <dbReference type="SAM" id="Phobius"/>
    </source>
</evidence>
<dbReference type="PANTHER" id="PTHR42736">
    <property type="entry name" value="PROTEIN-GLUTAMINE GAMMA-GLUTAMYLTRANSFERASE"/>
    <property type="match status" value="1"/>
</dbReference>
<dbReference type="EMBL" id="VJXX01000005">
    <property type="protein sequence ID" value="MPY11714.1"/>
    <property type="molecule type" value="Genomic_DNA"/>
</dbReference>
<dbReference type="InterPro" id="IPR038765">
    <property type="entry name" value="Papain-like_cys_pep_sf"/>
</dbReference>
<dbReference type="InterPro" id="IPR052901">
    <property type="entry name" value="Bact_TGase-like"/>
</dbReference>
<organism evidence="4 5">
    <name type="scientific">Arthrobacter bussei</name>
    <dbReference type="NCBI Taxonomy" id="2594179"/>
    <lineage>
        <taxon>Bacteria</taxon>
        <taxon>Bacillati</taxon>
        <taxon>Actinomycetota</taxon>
        <taxon>Actinomycetes</taxon>
        <taxon>Micrococcales</taxon>
        <taxon>Micrococcaceae</taxon>
        <taxon>Arthrobacter</taxon>
    </lineage>
</organism>
<feature type="region of interest" description="Disordered" evidence="1">
    <location>
        <begin position="741"/>
        <end position="781"/>
    </location>
</feature>
<feature type="transmembrane region" description="Helical" evidence="2">
    <location>
        <begin position="104"/>
        <end position="127"/>
    </location>
</feature>
<dbReference type="SUPFAM" id="SSF54001">
    <property type="entry name" value="Cysteine proteinases"/>
    <property type="match status" value="1"/>
</dbReference>
<keyword evidence="5" id="KW-1185">Reference proteome</keyword>
<dbReference type="Pfam" id="PF01841">
    <property type="entry name" value="Transglut_core"/>
    <property type="match status" value="1"/>
</dbReference>
<feature type="compositionally biased region" description="Pro residues" evidence="1">
    <location>
        <begin position="568"/>
        <end position="584"/>
    </location>
</feature>
<reference evidence="5" key="1">
    <citation type="submission" date="2019-07" db="EMBL/GenBank/DDBJ databases">
        <title>Arthrobacter KR32 sp. nov., isolated from mountain cheese made of cows milk.</title>
        <authorList>
            <person name="Flegler A."/>
        </authorList>
    </citation>
    <scope>NUCLEOTIDE SEQUENCE [LARGE SCALE GENOMIC DNA]</scope>
    <source>
        <strain evidence="5">KR32</strain>
    </source>
</reference>
<feature type="transmembrane region" description="Helical" evidence="2">
    <location>
        <begin position="157"/>
        <end position="174"/>
    </location>
</feature>
<evidence type="ECO:0000259" key="3">
    <source>
        <dbReference type="SMART" id="SM00460"/>
    </source>
</evidence>
<feature type="compositionally biased region" description="Basic and acidic residues" evidence="1">
    <location>
        <begin position="750"/>
        <end position="761"/>
    </location>
</feature>
<dbReference type="PANTHER" id="PTHR42736:SF1">
    <property type="entry name" value="PROTEIN-GLUTAMINE GAMMA-GLUTAMYLTRANSFERASE"/>
    <property type="match status" value="1"/>
</dbReference>
<evidence type="ECO:0000313" key="4">
    <source>
        <dbReference type="EMBL" id="MPY11714.1"/>
    </source>
</evidence>
<evidence type="ECO:0000256" key="1">
    <source>
        <dbReference type="SAM" id="MobiDB-lite"/>
    </source>
</evidence>
<protein>
    <submittedName>
        <fullName evidence="4">Transglutaminase domain-containing protein</fullName>
    </submittedName>
</protein>
<dbReference type="SMART" id="SM00460">
    <property type="entry name" value="TGc"/>
    <property type="match status" value="1"/>
</dbReference>
<evidence type="ECO:0000313" key="5">
    <source>
        <dbReference type="Proteomes" id="UP000326464"/>
    </source>
</evidence>
<feature type="transmembrane region" description="Helical" evidence="2">
    <location>
        <begin position="48"/>
        <end position="65"/>
    </location>
</feature>
<feature type="domain" description="Transglutaminase-like" evidence="3">
    <location>
        <begin position="473"/>
        <end position="546"/>
    </location>
</feature>
<dbReference type="Pfam" id="PF11992">
    <property type="entry name" value="TgpA_N"/>
    <property type="match status" value="1"/>
</dbReference>
<dbReference type="InterPro" id="IPR002931">
    <property type="entry name" value="Transglutaminase-like"/>
</dbReference>
<keyword evidence="2" id="KW-1133">Transmembrane helix</keyword>
<accession>A0A7X1NRI6</accession>
<sequence length="781" mass="82926">MLLGLGVLAFGPAFGDDPRYLVAGVGGVVLGLALAWEGARRGWRAWRMANGAALTYLVAGSALAAPQEALGGVLPTLQSLRVIVLGVVLSWKDLLTVAPPVGTASGMLVVPFLAALVCAVVAGTLAWRDRGAGWTLVPVLVLFGGCIALGTDRVSLPAVRGTLLLLVALVWLAYRRDLQRVGATRSLVPADPVDPTVTTVGRNRRLALGAGMLAVGTLLTLAVTPLVTGGSDRQVLRDVVEPPVDLYAYPSPLTSFRTYVKDSTDDVLFTVEGLPEGERLRLAALDTYDGVVYNVDPQAAGSFSRVGDAARLSGAGGDPASGTRARLAITVGEYSGVWLPAAGDVEGVRLGGPRGEDLGRALYYNDDARTALSTIGVQEGDAYEVDAVFPEKLSDEQLAQYDFAQLSLPRVVNDPPVIATKSAEYIGSAAEPLERARSLEQVLSAQGYFSNGKDDEARSLPGHGAARMLSLLDADEMVGDDEQYAVAMALMARKADIPARVVMGFYPDWNEVQDPSAPLQITGEDVHAWVEIAFDGAGWVPFDPTPPEDNEPVPPQQQPKSSPKPQVLQPPPPPQEPAELPPDSAPEAQDAEDREKDLLDELAPVLTLIGLAAIPVVLLVLPLVVVAALKARRRRRRRFTGEPAQRVGGGWSEVLSLATDLGAELDPRATRRESAAALGASFPSGRSGTAVLARRADAGIFGSGQPSDEEVEDYWRSVDASLGELRGSVGYWKRQRARYSPRSLRRERRLRADARRRDAKGADGPPTSSAAGRRAEGRMGS</sequence>
<feature type="transmembrane region" description="Helical" evidence="2">
    <location>
        <begin position="605"/>
        <end position="629"/>
    </location>
</feature>
<dbReference type="AlphaFoldDB" id="A0A7X1NRI6"/>
<dbReference type="Proteomes" id="UP000326464">
    <property type="component" value="Unassembled WGS sequence"/>
</dbReference>
<keyword evidence="2" id="KW-0812">Transmembrane</keyword>
<gene>
    <name evidence="4" type="ORF">FNH21_13485</name>
</gene>
<dbReference type="InterPro" id="IPR021878">
    <property type="entry name" value="TgpA_N"/>
</dbReference>
<proteinExistence type="predicted"/>
<keyword evidence="2" id="KW-0472">Membrane</keyword>
<comment type="caution">
    <text evidence="4">The sequence shown here is derived from an EMBL/GenBank/DDBJ whole genome shotgun (WGS) entry which is preliminary data.</text>
</comment>
<feature type="transmembrane region" description="Helical" evidence="2">
    <location>
        <begin position="206"/>
        <end position="227"/>
    </location>
</feature>
<feature type="compositionally biased region" description="Low complexity" evidence="1">
    <location>
        <begin position="558"/>
        <end position="567"/>
    </location>
</feature>
<name>A0A7X1NRI6_9MICC</name>
<feature type="transmembrane region" description="Helical" evidence="2">
    <location>
        <begin position="134"/>
        <end position="151"/>
    </location>
</feature>
<feature type="transmembrane region" description="Helical" evidence="2">
    <location>
        <begin position="20"/>
        <end position="36"/>
    </location>
</feature>